<feature type="compositionally biased region" description="Basic and acidic residues" evidence="1">
    <location>
        <begin position="230"/>
        <end position="241"/>
    </location>
</feature>
<feature type="compositionally biased region" description="Polar residues" evidence="1">
    <location>
        <begin position="115"/>
        <end position="130"/>
    </location>
</feature>
<dbReference type="InterPro" id="IPR038765">
    <property type="entry name" value="Papain-like_cys_pep_sf"/>
</dbReference>
<feature type="compositionally biased region" description="Basic and acidic residues" evidence="1">
    <location>
        <begin position="1"/>
        <end position="11"/>
    </location>
</feature>
<feature type="domain" description="DUF8039" evidence="2">
    <location>
        <begin position="127"/>
        <end position="173"/>
    </location>
</feature>
<dbReference type="Pfam" id="PF26133">
    <property type="entry name" value="DUF8039"/>
    <property type="match status" value="1"/>
</dbReference>
<feature type="compositionally biased region" description="Pro residues" evidence="1">
    <location>
        <begin position="176"/>
        <end position="209"/>
    </location>
</feature>
<sequence>MATNRGERQRLTDGGGGDDGARRGTARRLRGGGVAARRMLQVIPWKIGFKEDIHTYRSRMRSKRDTEAKIADLEFRVSSYELNMQEEVARKVDERMAAHRSHDPQPTIPPAMVSPSGNRSSCASTGQVTSGMAIPTDPSGTYHCRPIPAGYSKVEVELVEGAYEDLELDYPGGDAPSPPQAPASTPPQDPAPTPPRAPTPTPPQAPLPAPSKSRAPPAPPPAHTRATKKAKVDAAKNKDPGYDCTQEELDAYVASEVKRQFKPRSPKKKIPIDPTVRNFFRGMSASVKEAIKLSDYERTLKKASSGKSKPVPQLGEQPNQEIEPLVTGKEMTIEQFITDTGLTTDQLLGVAPIEKAEVKYMYELGKPLVKPELLQSLPTQMYKFHQLYMEMSATGREMIGARIRDTDFLQGDDILWINFRGIYELYQLDALDVSIMSCWILMEIQRARRRRVFDTGFIDPRKVNVAMLDQYPQETEDNLVHLLKAQHYKTFILLPYNTEAWYRFRHLVRGKWRERLRRKFKFPCAKQKQGTNLCGYYVCEYCHCLADQIITTRELDFIRMRDNLTTHKEFIAAVQEQLMGFINKEILDPKGEFYYDGNTIHRSLASELAASTTTSKS</sequence>
<evidence type="ECO:0000313" key="3">
    <source>
        <dbReference type="EMBL" id="ABA98856.1"/>
    </source>
</evidence>
<evidence type="ECO:0000259" key="2">
    <source>
        <dbReference type="Pfam" id="PF26133"/>
    </source>
</evidence>
<protein>
    <submittedName>
        <fullName evidence="3">Transposon protein, putative, CACTA, En/Spm sub-class</fullName>
    </submittedName>
</protein>
<evidence type="ECO:0000256" key="1">
    <source>
        <dbReference type="SAM" id="MobiDB-lite"/>
    </source>
</evidence>
<gene>
    <name evidence="3" type="ordered locus">LOC_Os12g35970</name>
</gene>
<dbReference type="SUPFAM" id="SSF54001">
    <property type="entry name" value="Cysteine proteinases"/>
    <property type="match status" value="1"/>
</dbReference>
<organism evidence="3">
    <name type="scientific">Oryza sativa subsp. japonica</name>
    <name type="common">Rice</name>
    <dbReference type="NCBI Taxonomy" id="39947"/>
    <lineage>
        <taxon>Eukaryota</taxon>
        <taxon>Viridiplantae</taxon>
        <taxon>Streptophyta</taxon>
        <taxon>Embryophyta</taxon>
        <taxon>Tracheophyta</taxon>
        <taxon>Spermatophyta</taxon>
        <taxon>Magnoliopsida</taxon>
        <taxon>Liliopsida</taxon>
        <taxon>Poales</taxon>
        <taxon>Poaceae</taxon>
        <taxon>BOP clade</taxon>
        <taxon>Oryzoideae</taxon>
        <taxon>Oryzeae</taxon>
        <taxon>Oryzinae</taxon>
        <taxon>Oryza</taxon>
        <taxon>Oryza sativa</taxon>
    </lineage>
</organism>
<reference evidence="3" key="1">
    <citation type="journal article" date="2005" name="BMC Biol.">
        <title>The sequence of rice chromosomes 11 and 12, rich in disease resistance genes and recent gene duplications.</title>
        <authorList>
            <consortium name="The rice chromosomes 11 and 12 sequencing consortia"/>
        </authorList>
    </citation>
    <scope>NUCLEOTIDE SEQUENCE [LARGE SCALE GENOMIC DNA]</scope>
</reference>
<feature type="region of interest" description="Disordered" evidence="1">
    <location>
        <begin position="167"/>
        <end position="243"/>
    </location>
</feature>
<dbReference type="InterPro" id="IPR058352">
    <property type="entry name" value="DUF8039"/>
</dbReference>
<dbReference type="EMBL" id="DP000011">
    <property type="protein sequence ID" value="ABA98856.1"/>
    <property type="molecule type" value="Genomic_DNA"/>
</dbReference>
<dbReference type="PANTHER" id="PTHR33018:SF34">
    <property type="entry name" value="OS02G0472350 PROTEIN"/>
    <property type="match status" value="1"/>
</dbReference>
<feature type="region of interest" description="Disordered" evidence="1">
    <location>
        <begin position="98"/>
        <end position="139"/>
    </location>
</feature>
<dbReference type="PANTHER" id="PTHR33018">
    <property type="entry name" value="OS10G0338966 PROTEIN-RELATED"/>
    <property type="match status" value="1"/>
</dbReference>
<feature type="region of interest" description="Disordered" evidence="1">
    <location>
        <begin position="1"/>
        <end position="33"/>
    </location>
</feature>
<accession>Q2QP20</accession>
<reference evidence="3" key="3">
    <citation type="submission" date="2006-01" db="EMBL/GenBank/DDBJ databases">
        <authorList>
            <person name="Buell R."/>
        </authorList>
    </citation>
    <scope>NUCLEOTIDE SEQUENCE</scope>
</reference>
<dbReference type="AlphaFoldDB" id="Q2QP20"/>
<reference evidence="3" key="2">
    <citation type="submission" date="2005-04" db="EMBL/GenBank/DDBJ databases">
        <authorList>
            <person name="Buell C.R."/>
            <person name="Wing R.A."/>
            <person name="McCombie W.A."/>
            <person name="Ouyang S."/>
        </authorList>
    </citation>
    <scope>NUCLEOTIDE SEQUENCE</scope>
</reference>
<proteinExistence type="predicted"/>
<name>Q2QP20_ORYSJ</name>